<evidence type="ECO:0000313" key="3">
    <source>
        <dbReference type="Proteomes" id="UP001180020"/>
    </source>
</evidence>
<reference evidence="2" key="2">
    <citation type="submission" date="2023-06" db="EMBL/GenBank/DDBJ databases">
        <authorList>
            <person name="Ma L."/>
            <person name="Liu K.-W."/>
            <person name="Li Z."/>
            <person name="Hsiao Y.-Y."/>
            <person name="Qi Y."/>
            <person name="Fu T."/>
            <person name="Tang G."/>
            <person name="Zhang D."/>
            <person name="Sun W.-H."/>
            <person name="Liu D.-K."/>
            <person name="Li Y."/>
            <person name="Chen G.-Z."/>
            <person name="Liu X.-D."/>
            <person name="Liao X.-Y."/>
            <person name="Jiang Y.-T."/>
            <person name="Yu X."/>
            <person name="Hao Y."/>
            <person name="Huang J."/>
            <person name="Zhao X.-W."/>
            <person name="Ke S."/>
            <person name="Chen Y.-Y."/>
            <person name="Wu W.-L."/>
            <person name="Hsu J.-L."/>
            <person name="Lin Y.-F."/>
            <person name="Huang M.-D."/>
            <person name="Li C.-Y."/>
            <person name="Huang L."/>
            <person name="Wang Z.-W."/>
            <person name="Zhao X."/>
            <person name="Zhong W.-Y."/>
            <person name="Peng D.-H."/>
            <person name="Ahmad S."/>
            <person name="Lan S."/>
            <person name="Zhang J.-S."/>
            <person name="Tsai W.-C."/>
            <person name="Van De Peer Y."/>
            <person name="Liu Z.-J."/>
        </authorList>
    </citation>
    <scope>NUCLEOTIDE SEQUENCE</scope>
    <source>
        <strain evidence="2">CP</strain>
        <tissue evidence="2">Leaves</tissue>
    </source>
</reference>
<evidence type="ECO:0000313" key="2">
    <source>
        <dbReference type="EMBL" id="KAK1294502.1"/>
    </source>
</evidence>
<feature type="region of interest" description="Disordered" evidence="1">
    <location>
        <begin position="152"/>
        <end position="188"/>
    </location>
</feature>
<dbReference type="AlphaFoldDB" id="A0AAV9D2S0"/>
<feature type="compositionally biased region" description="Low complexity" evidence="1">
    <location>
        <begin position="62"/>
        <end position="73"/>
    </location>
</feature>
<gene>
    <name evidence="2" type="ORF">QJS10_CPA16g00622</name>
</gene>
<evidence type="ECO:0000256" key="1">
    <source>
        <dbReference type="SAM" id="MobiDB-lite"/>
    </source>
</evidence>
<organism evidence="2 3">
    <name type="scientific">Acorus calamus</name>
    <name type="common">Sweet flag</name>
    <dbReference type="NCBI Taxonomy" id="4465"/>
    <lineage>
        <taxon>Eukaryota</taxon>
        <taxon>Viridiplantae</taxon>
        <taxon>Streptophyta</taxon>
        <taxon>Embryophyta</taxon>
        <taxon>Tracheophyta</taxon>
        <taxon>Spermatophyta</taxon>
        <taxon>Magnoliopsida</taxon>
        <taxon>Liliopsida</taxon>
        <taxon>Acoraceae</taxon>
        <taxon>Acorus</taxon>
    </lineage>
</organism>
<dbReference type="EMBL" id="JAUJYO010000016">
    <property type="protein sequence ID" value="KAK1294502.1"/>
    <property type="molecule type" value="Genomic_DNA"/>
</dbReference>
<feature type="compositionally biased region" description="Low complexity" evidence="1">
    <location>
        <begin position="169"/>
        <end position="182"/>
    </location>
</feature>
<comment type="caution">
    <text evidence="2">The sequence shown here is derived from an EMBL/GenBank/DDBJ whole genome shotgun (WGS) entry which is preliminary data.</text>
</comment>
<name>A0AAV9D2S0_ACOCL</name>
<reference evidence="2" key="1">
    <citation type="journal article" date="2023" name="Nat. Commun.">
        <title>Diploid and tetraploid genomes of Acorus and the evolution of monocots.</title>
        <authorList>
            <person name="Ma L."/>
            <person name="Liu K.W."/>
            <person name="Li Z."/>
            <person name="Hsiao Y.Y."/>
            <person name="Qi Y."/>
            <person name="Fu T."/>
            <person name="Tang G.D."/>
            <person name="Zhang D."/>
            <person name="Sun W.H."/>
            <person name="Liu D.K."/>
            <person name="Li Y."/>
            <person name="Chen G.Z."/>
            <person name="Liu X.D."/>
            <person name="Liao X.Y."/>
            <person name="Jiang Y.T."/>
            <person name="Yu X."/>
            <person name="Hao Y."/>
            <person name="Huang J."/>
            <person name="Zhao X.W."/>
            <person name="Ke S."/>
            <person name="Chen Y.Y."/>
            <person name="Wu W.L."/>
            <person name="Hsu J.L."/>
            <person name="Lin Y.F."/>
            <person name="Huang M.D."/>
            <person name="Li C.Y."/>
            <person name="Huang L."/>
            <person name="Wang Z.W."/>
            <person name="Zhao X."/>
            <person name="Zhong W.Y."/>
            <person name="Peng D.H."/>
            <person name="Ahmad S."/>
            <person name="Lan S."/>
            <person name="Zhang J.S."/>
            <person name="Tsai W.C."/>
            <person name="Van de Peer Y."/>
            <person name="Liu Z.J."/>
        </authorList>
    </citation>
    <scope>NUCLEOTIDE SEQUENCE</scope>
    <source>
        <strain evidence="2">CP</strain>
    </source>
</reference>
<protein>
    <submittedName>
        <fullName evidence="2">Uncharacterized protein</fullName>
    </submittedName>
</protein>
<sequence>MSEAERKRKGVEEVQKVSGVGFHENGLRGSVIEVMERAMEVPVSDKGGAPSVPSARRGGVSIAHRSSSSAGHGHSNREALGVYRDGRERERTLSSDIGEVHVEVSKCVVDRWGSLDESQVEDREVSSFVGLSRLQDSADQAHMEGREGLGWVPFFGPFNQGSPRTPNRPSSSGPSDPGSEPDQVSGGIWSYFMQDNGHVTWRWSPYSMRSCGRAAEVPLESSVGETGQGQVIKEVEEARSSVSAHLGEPSRRRPTVRSSGLEGFSPKGGEESTRVVKSYSLAEAMEAAGGVESDVGVVPEGGVQVAKVDGSEVYISSPACIKASEVGFMEELASFKGRFKGFISEAMFDDGQDKDAADQRV</sequence>
<proteinExistence type="predicted"/>
<accession>A0AAV9D2S0</accession>
<feature type="compositionally biased region" description="Polar residues" evidence="1">
    <location>
        <begin position="159"/>
        <end position="168"/>
    </location>
</feature>
<feature type="region of interest" description="Disordered" evidence="1">
    <location>
        <begin position="241"/>
        <end position="271"/>
    </location>
</feature>
<keyword evidence="3" id="KW-1185">Reference proteome</keyword>
<dbReference type="Proteomes" id="UP001180020">
    <property type="component" value="Unassembled WGS sequence"/>
</dbReference>
<feature type="region of interest" description="Disordered" evidence="1">
    <location>
        <begin position="62"/>
        <end position="84"/>
    </location>
</feature>